<evidence type="ECO:0000259" key="10">
    <source>
        <dbReference type="Pfam" id="PF13967"/>
    </source>
</evidence>
<dbReference type="Pfam" id="PF02714">
    <property type="entry name" value="RSN1_7TM"/>
    <property type="match status" value="1"/>
</dbReference>
<dbReference type="Pfam" id="PF13967">
    <property type="entry name" value="RSN1_TM"/>
    <property type="match status" value="1"/>
</dbReference>
<accession>A0A5E8BNW0</accession>
<dbReference type="OrthoDB" id="1689567at2759"/>
<dbReference type="InterPro" id="IPR045122">
    <property type="entry name" value="Csc1-like"/>
</dbReference>
<feature type="region of interest" description="Disordered" evidence="7">
    <location>
        <begin position="296"/>
        <end position="322"/>
    </location>
</feature>
<dbReference type="EMBL" id="CABVLU010000002">
    <property type="protein sequence ID" value="VVT51205.1"/>
    <property type="molecule type" value="Genomic_DNA"/>
</dbReference>
<comment type="similarity">
    <text evidence="2">Belongs to the CSC1 (TC 1.A.17) family.</text>
</comment>
<dbReference type="RefSeq" id="XP_031853628.1">
    <property type="nucleotide sequence ID" value="XM_031997737.1"/>
</dbReference>
<evidence type="ECO:0000313" key="12">
    <source>
        <dbReference type="EMBL" id="VVT51205.1"/>
    </source>
</evidence>
<keyword evidence="6 8" id="KW-0472">Membrane</keyword>
<evidence type="ECO:0000256" key="3">
    <source>
        <dbReference type="ARBA" id="ARBA00022448"/>
    </source>
</evidence>
<keyword evidence="13" id="KW-1185">Reference proteome</keyword>
<feature type="domain" description="CSC1/OSCA1-like N-terminal transmembrane" evidence="10">
    <location>
        <begin position="22"/>
        <end position="187"/>
    </location>
</feature>
<dbReference type="InterPro" id="IPR003864">
    <property type="entry name" value="CSC1/OSCA1-like_7TM"/>
</dbReference>
<feature type="transmembrane region" description="Helical" evidence="8">
    <location>
        <begin position="579"/>
        <end position="598"/>
    </location>
</feature>
<reference evidence="12 13" key="1">
    <citation type="submission" date="2019-09" db="EMBL/GenBank/DDBJ databases">
        <authorList>
            <person name="Brejova B."/>
        </authorList>
    </citation>
    <scope>NUCLEOTIDE SEQUENCE [LARGE SCALE GENOMIC DNA]</scope>
</reference>
<evidence type="ECO:0000256" key="6">
    <source>
        <dbReference type="ARBA" id="ARBA00023136"/>
    </source>
</evidence>
<feature type="transmembrane region" description="Helical" evidence="8">
    <location>
        <begin position="167"/>
        <end position="186"/>
    </location>
</feature>
<sequence>MNGNDDEDIPYDPRKYPLRLLGAQLAVATAIGASAFLSFCILRLKWPNLFDARRARRKELPELPKKFFGWVVSLYNITEEQILEHAGLDAFVYLGFFKVSAQLFTLLTVFAVTIISPIRLHYTGNYDQGEDGDNPSKTSIFTGTKDGSGGGGGDNDDDPSNTYKKYLWTYVVFTYIFTFLTAYFMMRQTIKVVRVRQRYLGQQNSITDRTIRLSGIPPELRTESALKDHIESLGIGNVRSLHLCRHWDQLDKMFEKRKYIITKLEHAWSKYLGPTWKESNAINKNMVLPFSEENGVSSRSIPLRNDSVSQSYRDNDHSPQTDDELEHLVTSNATLQLGTATGSYRRPKEKLGWMGLYGEEIDIIDYYTNELEMLDAQIEAARQRYYTPTDTAFLTMDSVASAQMAAQAVLDPRPNRLLAKPAPAPHDIIWKNLYMPRNERFVRTYTITIIIAILTVALIFPISYLATFLELKTIKRLQPALGKLIERSEWLTTFVTGILPPLIFTLFNFLLPYLYWYLAGLQGFVSYGEVELSVISKNFFYVFFNMFLVFTVAGNYWTFLKDTTQLAYKLAESLMKFSLFYIDLVILQGIAMFPLRLLQLGSIFQLPFVLWRCQSPREYRNRYRPPIFNYGINLPQPILIFIIVILYSVISTKIVFFGTIYFLFGYMTYKYQLMFTMVHPQHSTGQSWVLIFRRVCLGVVIFHLTMTGILALQKAYFLSTSLAPLPLATFFFWYNFEEYYVPLSNFIALTAIETYGSGGGTSNSSISDQENGTAERQESESEVEPLSPHPTPSSTLSLPPPSGTSTPLRNKIRGLQRNVTRRLVDTQIPNFQVRPFSVSKTLDEERERNQKYVNPHLVRPLDGPWIGIEGSDDVIIANSEGTVKRKVQLEEWE</sequence>
<feature type="compositionally biased region" description="Polar residues" evidence="7">
    <location>
        <begin position="296"/>
        <end position="312"/>
    </location>
</feature>
<dbReference type="GeneID" id="43581837"/>
<evidence type="ECO:0000259" key="9">
    <source>
        <dbReference type="Pfam" id="PF02714"/>
    </source>
</evidence>
<feature type="domain" description="CSC1/OSCA1-like cytosolic" evidence="11">
    <location>
        <begin position="208"/>
        <end position="432"/>
    </location>
</feature>
<feature type="transmembrane region" description="Helical" evidence="8">
    <location>
        <begin position="90"/>
        <end position="115"/>
    </location>
</feature>
<dbReference type="AlphaFoldDB" id="A0A5E8BNW0"/>
<dbReference type="Pfam" id="PF14703">
    <property type="entry name" value="PHM7_cyt"/>
    <property type="match status" value="1"/>
</dbReference>
<evidence type="ECO:0000256" key="4">
    <source>
        <dbReference type="ARBA" id="ARBA00022692"/>
    </source>
</evidence>
<comment type="subcellular location">
    <subcellularLocation>
        <location evidence="1">Membrane</location>
        <topology evidence="1">Multi-pass membrane protein</topology>
    </subcellularLocation>
</comment>
<dbReference type="Proteomes" id="UP000398389">
    <property type="component" value="Unassembled WGS sequence"/>
</dbReference>
<dbReference type="PANTHER" id="PTHR13018">
    <property type="entry name" value="PROBABLE MEMBRANE PROTEIN DUF221-RELATED"/>
    <property type="match status" value="1"/>
</dbReference>
<dbReference type="InterPro" id="IPR027815">
    <property type="entry name" value="CSC1/OSCA1-like_cyt"/>
</dbReference>
<evidence type="ECO:0000256" key="2">
    <source>
        <dbReference type="ARBA" id="ARBA00007779"/>
    </source>
</evidence>
<feature type="transmembrane region" description="Helical" evidence="8">
    <location>
        <begin position="490"/>
        <end position="518"/>
    </location>
</feature>
<dbReference type="PANTHER" id="PTHR13018:SF5">
    <property type="entry name" value="RE44586P"/>
    <property type="match status" value="1"/>
</dbReference>
<evidence type="ECO:0008006" key="14">
    <source>
        <dbReference type="Google" id="ProtNLM"/>
    </source>
</evidence>
<feature type="transmembrane region" description="Helical" evidence="8">
    <location>
        <begin position="20"/>
        <end position="42"/>
    </location>
</feature>
<proteinExistence type="inferred from homology"/>
<protein>
    <recommendedName>
        <fullName evidence="14">CSC1/OSCA1-like 7TM region domain-containing protein</fullName>
    </recommendedName>
</protein>
<feature type="transmembrane region" description="Helical" evidence="8">
    <location>
        <begin position="638"/>
        <end position="667"/>
    </location>
</feature>
<feature type="region of interest" description="Disordered" evidence="7">
    <location>
        <begin position="127"/>
        <end position="156"/>
    </location>
</feature>
<feature type="domain" description="CSC1/OSCA1-like 7TM region" evidence="9">
    <location>
        <begin position="443"/>
        <end position="709"/>
    </location>
</feature>
<gene>
    <name evidence="12" type="ORF">SAPINGB_P003019</name>
</gene>
<evidence type="ECO:0000256" key="7">
    <source>
        <dbReference type="SAM" id="MobiDB-lite"/>
    </source>
</evidence>
<dbReference type="InterPro" id="IPR032880">
    <property type="entry name" value="CSC1/OSCA1-like_N"/>
</dbReference>
<feature type="compositionally biased region" description="Low complexity" evidence="7">
    <location>
        <begin position="792"/>
        <end position="808"/>
    </location>
</feature>
<keyword evidence="4 8" id="KW-0812">Transmembrane</keyword>
<feature type="transmembrane region" description="Helical" evidence="8">
    <location>
        <begin position="688"/>
        <end position="710"/>
    </location>
</feature>
<feature type="transmembrane region" description="Helical" evidence="8">
    <location>
        <begin position="445"/>
        <end position="469"/>
    </location>
</feature>
<keyword evidence="5 8" id="KW-1133">Transmembrane helix</keyword>
<evidence type="ECO:0000256" key="1">
    <source>
        <dbReference type="ARBA" id="ARBA00004141"/>
    </source>
</evidence>
<feature type="region of interest" description="Disordered" evidence="7">
    <location>
        <begin position="760"/>
        <end position="811"/>
    </location>
</feature>
<evidence type="ECO:0000313" key="13">
    <source>
        <dbReference type="Proteomes" id="UP000398389"/>
    </source>
</evidence>
<dbReference type="GO" id="GO:0005886">
    <property type="term" value="C:plasma membrane"/>
    <property type="evidence" value="ECO:0007669"/>
    <property type="project" value="TreeGrafter"/>
</dbReference>
<evidence type="ECO:0000256" key="8">
    <source>
        <dbReference type="SAM" id="Phobius"/>
    </source>
</evidence>
<keyword evidence="3" id="KW-0813">Transport</keyword>
<dbReference type="GO" id="GO:0005227">
    <property type="term" value="F:calcium-activated cation channel activity"/>
    <property type="evidence" value="ECO:0007669"/>
    <property type="project" value="InterPro"/>
</dbReference>
<evidence type="ECO:0000256" key="5">
    <source>
        <dbReference type="ARBA" id="ARBA00022989"/>
    </source>
</evidence>
<feature type="transmembrane region" description="Helical" evidence="8">
    <location>
        <begin position="538"/>
        <end position="558"/>
    </location>
</feature>
<evidence type="ECO:0000259" key="11">
    <source>
        <dbReference type="Pfam" id="PF14703"/>
    </source>
</evidence>
<name>A0A5E8BNW0_9ASCO</name>
<organism evidence="12 13">
    <name type="scientific">Magnusiomyces paraingens</name>
    <dbReference type="NCBI Taxonomy" id="2606893"/>
    <lineage>
        <taxon>Eukaryota</taxon>
        <taxon>Fungi</taxon>
        <taxon>Dikarya</taxon>
        <taxon>Ascomycota</taxon>
        <taxon>Saccharomycotina</taxon>
        <taxon>Dipodascomycetes</taxon>
        <taxon>Dipodascales</taxon>
        <taxon>Dipodascaceae</taxon>
        <taxon>Magnusiomyces</taxon>
    </lineage>
</organism>